<evidence type="ECO:0000256" key="2">
    <source>
        <dbReference type="ARBA" id="ARBA00023128"/>
    </source>
</evidence>
<organism evidence="4 5">
    <name type="scientific">Daphnia sinensis</name>
    <dbReference type="NCBI Taxonomy" id="1820382"/>
    <lineage>
        <taxon>Eukaryota</taxon>
        <taxon>Metazoa</taxon>
        <taxon>Ecdysozoa</taxon>
        <taxon>Arthropoda</taxon>
        <taxon>Crustacea</taxon>
        <taxon>Branchiopoda</taxon>
        <taxon>Diplostraca</taxon>
        <taxon>Cladocera</taxon>
        <taxon>Anomopoda</taxon>
        <taxon>Daphniidae</taxon>
        <taxon>Daphnia</taxon>
        <taxon>Daphnia similis group</taxon>
    </lineage>
</organism>
<evidence type="ECO:0000313" key="4">
    <source>
        <dbReference type="EMBL" id="KAI9557632.1"/>
    </source>
</evidence>
<keyword evidence="2" id="KW-0496">Mitochondrion</keyword>
<dbReference type="GO" id="GO:0005840">
    <property type="term" value="C:ribosome"/>
    <property type="evidence" value="ECO:0007669"/>
    <property type="project" value="UniProtKB-KW"/>
</dbReference>
<dbReference type="GO" id="GO:0005739">
    <property type="term" value="C:mitochondrion"/>
    <property type="evidence" value="ECO:0007669"/>
    <property type="project" value="UniProtKB-SubCell"/>
</dbReference>
<dbReference type="InterPro" id="IPR020373">
    <property type="entry name" value="Kgd4/YMR-31"/>
</dbReference>
<gene>
    <name evidence="4" type="ORF">GHT06_017460</name>
</gene>
<protein>
    <submittedName>
        <fullName evidence="4">28S ribosomal protein S36</fullName>
    </submittedName>
</protein>
<evidence type="ECO:0000313" key="5">
    <source>
        <dbReference type="Proteomes" id="UP000820818"/>
    </source>
</evidence>
<evidence type="ECO:0000256" key="3">
    <source>
        <dbReference type="ARBA" id="ARBA00043970"/>
    </source>
</evidence>
<keyword evidence="5" id="KW-1185">Reference proteome</keyword>
<name>A0AAD5KRJ0_9CRUS</name>
<dbReference type="Proteomes" id="UP000820818">
    <property type="component" value="Linkage Group LG6"/>
</dbReference>
<dbReference type="GO" id="GO:0006103">
    <property type="term" value="P:2-oxoglutarate metabolic process"/>
    <property type="evidence" value="ECO:0007669"/>
    <property type="project" value="InterPro"/>
</dbReference>
<proteinExistence type="inferred from homology"/>
<comment type="caution">
    <text evidence="4">The sequence shown here is derived from an EMBL/GenBank/DDBJ whole genome shotgun (WGS) entry which is preliminary data.</text>
</comment>
<evidence type="ECO:0000256" key="1">
    <source>
        <dbReference type="ARBA" id="ARBA00004173"/>
    </source>
</evidence>
<keyword evidence="4" id="KW-0687">Ribonucleoprotein</keyword>
<dbReference type="EMBL" id="WJBH02000006">
    <property type="protein sequence ID" value="KAI9557632.1"/>
    <property type="molecule type" value="Genomic_DNA"/>
</dbReference>
<accession>A0AAD5KRJ0</accession>
<dbReference type="AlphaFoldDB" id="A0AAD5KRJ0"/>
<reference evidence="4 5" key="1">
    <citation type="submission" date="2022-05" db="EMBL/GenBank/DDBJ databases">
        <title>A multi-omics perspective on studying reproductive biology in Daphnia sinensis.</title>
        <authorList>
            <person name="Jia J."/>
        </authorList>
    </citation>
    <scope>NUCLEOTIDE SEQUENCE [LARGE SCALE GENOMIC DNA]</scope>
    <source>
        <strain evidence="4 5">WSL</strain>
    </source>
</reference>
<sequence>MKMASATRTWAMVNKHVPMIKFRRASAGSHEHGAVVQPVSATKTMNLDKSSTKPTLTIILEDWQLTGKYKRKPISQEEIDFINRGGPQ</sequence>
<comment type="subcellular location">
    <subcellularLocation>
        <location evidence="1">Mitochondrion</location>
    </subcellularLocation>
</comment>
<comment type="similarity">
    <text evidence="3">Belongs to the alpha-ketoglutarate dehydrogenase component 4 family.</text>
</comment>
<keyword evidence="4" id="KW-0689">Ribosomal protein</keyword>
<dbReference type="Pfam" id="PF10937">
    <property type="entry name" value="Kgd4-YMR31"/>
    <property type="match status" value="1"/>
</dbReference>